<protein>
    <submittedName>
        <fullName evidence="1">Uncharacterized protein</fullName>
    </submittedName>
</protein>
<accession>A0A1M6E194</accession>
<dbReference type="RefSeq" id="WP_073022653.1">
    <property type="nucleotide sequence ID" value="NZ_FQXU01000020.1"/>
</dbReference>
<organism evidence="1 2">
    <name type="scientific">Clostridium intestinale DSM 6191</name>
    <dbReference type="NCBI Taxonomy" id="1121320"/>
    <lineage>
        <taxon>Bacteria</taxon>
        <taxon>Bacillati</taxon>
        <taxon>Bacillota</taxon>
        <taxon>Clostridia</taxon>
        <taxon>Eubacteriales</taxon>
        <taxon>Clostridiaceae</taxon>
        <taxon>Clostridium</taxon>
    </lineage>
</organism>
<evidence type="ECO:0000313" key="2">
    <source>
        <dbReference type="Proteomes" id="UP000184241"/>
    </source>
</evidence>
<evidence type="ECO:0000313" key="1">
    <source>
        <dbReference type="EMBL" id="SHI79140.1"/>
    </source>
</evidence>
<name>A0A1M6E194_9CLOT</name>
<dbReference type="AlphaFoldDB" id="A0A1M6E194"/>
<sequence>MNKNENEPFDVKKTFNIRRSTAEMIIELKLIHPNINIRYNILIDEAIRHYYEHIKEKGGF</sequence>
<proteinExistence type="predicted"/>
<gene>
    <name evidence="1" type="ORF">SAMN02745941_04354</name>
</gene>
<dbReference type="EMBL" id="FQXU01000020">
    <property type="protein sequence ID" value="SHI79140.1"/>
    <property type="molecule type" value="Genomic_DNA"/>
</dbReference>
<reference evidence="1 2" key="1">
    <citation type="submission" date="2016-11" db="EMBL/GenBank/DDBJ databases">
        <authorList>
            <person name="Jaros S."/>
            <person name="Januszkiewicz K."/>
            <person name="Wedrychowicz H."/>
        </authorList>
    </citation>
    <scope>NUCLEOTIDE SEQUENCE [LARGE SCALE GENOMIC DNA]</scope>
    <source>
        <strain evidence="1 2">DSM 6191</strain>
    </source>
</reference>
<dbReference type="Proteomes" id="UP000184241">
    <property type="component" value="Unassembled WGS sequence"/>
</dbReference>